<accession>A0AA39YLZ5</accession>
<dbReference type="EMBL" id="JAULSV010000001">
    <property type="protein sequence ID" value="KAK0655034.1"/>
    <property type="molecule type" value="Genomic_DNA"/>
</dbReference>
<sequence length="602" mass="68098">MAHNHLFWEFLNTTDDSAGPMSWTPRQETSVHDESSSQPSTITPSTRSELDSQTGSQFSEADSGAESAIVDNPNPDGVHTHRFNSVQNARFIDDFLYSVAAIFEKTGGKNVVATAIDHTAPTDKGNITVLVTHNHGFGEEDRRYIKEMEKLLAGFFHEPQNLENKEKEYWAQESLLKMVEKIAKQCQSVILHHKHLDGWKPWLPSGIEFEQGLEHLRRIVDNSANNLPFSGAVQQLRDIRGPEPRETAIQPTELAEMTIKAWKFQCDYDLVVHRETTNKMGFATKVWHARTGESSKEIKLENGSDLKNWLDMVERISRLPNALLAIIIFMSMNRLTTITFHSPKPPAQIGKDCGKIHPYERFCPWPIQNHAALGSLLVHCEVQVIHYFVQKLGLRVLNEWAANRRQIKIGGTKKCCFHCYSLVMGHPNPHAHCSESNPEFTTGNYRDTYHSAFTTALGTHYNTSEDMWGMTQIVFFFLFRLFTLELLSSQYRNLDINSTLKGEPLNQTPTKHQAPTTHHNPNTTTTTTMKSPITLTLTLTFFAATALAAPWDPYPAPCGRGVPSGRCATEKMCSGWNGFYVGRECTFYNVDDVGCCYNMREL</sequence>
<reference evidence="2" key="1">
    <citation type="submission" date="2023-06" db="EMBL/GenBank/DDBJ databases">
        <title>Genome-scale phylogeny and comparative genomics of the fungal order Sordariales.</title>
        <authorList>
            <consortium name="Lawrence Berkeley National Laboratory"/>
            <person name="Hensen N."/>
            <person name="Bonometti L."/>
            <person name="Westerberg I."/>
            <person name="Brannstrom I.O."/>
            <person name="Guillou S."/>
            <person name="Cros-Aarteil S."/>
            <person name="Calhoun S."/>
            <person name="Haridas S."/>
            <person name="Kuo A."/>
            <person name="Mondo S."/>
            <person name="Pangilinan J."/>
            <person name="Riley R."/>
            <person name="Labutti K."/>
            <person name="Andreopoulos B."/>
            <person name="Lipzen A."/>
            <person name="Chen C."/>
            <person name="Yanf M."/>
            <person name="Daum C."/>
            <person name="Ng V."/>
            <person name="Clum A."/>
            <person name="Steindorff A."/>
            <person name="Ohm R."/>
            <person name="Martin F."/>
            <person name="Silar P."/>
            <person name="Natvig D."/>
            <person name="Lalanne C."/>
            <person name="Gautier V."/>
            <person name="Ament-Velasquez S.L."/>
            <person name="Kruys A."/>
            <person name="Hutchinson M.I."/>
            <person name="Powell A.J."/>
            <person name="Barry K."/>
            <person name="Miller A.N."/>
            <person name="Grigoriev I.V."/>
            <person name="Debuchy R."/>
            <person name="Gladieux P."/>
            <person name="Thoren M.H."/>
            <person name="Johannesson H."/>
        </authorList>
    </citation>
    <scope>NUCLEOTIDE SEQUENCE</scope>
    <source>
        <strain evidence="2">SMH2532-1</strain>
    </source>
</reference>
<dbReference type="Proteomes" id="UP001174936">
    <property type="component" value="Unassembled WGS sequence"/>
</dbReference>
<keyword evidence="3" id="KW-1185">Reference proteome</keyword>
<protein>
    <submittedName>
        <fullName evidence="2">Uncharacterized protein</fullName>
    </submittedName>
</protein>
<name>A0AA39YLZ5_9PEZI</name>
<evidence type="ECO:0000313" key="3">
    <source>
        <dbReference type="Proteomes" id="UP001174936"/>
    </source>
</evidence>
<feature type="compositionally biased region" description="Polar residues" evidence="1">
    <location>
        <begin position="51"/>
        <end position="60"/>
    </location>
</feature>
<evidence type="ECO:0000256" key="1">
    <source>
        <dbReference type="SAM" id="MobiDB-lite"/>
    </source>
</evidence>
<feature type="region of interest" description="Disordered" evidence="1">
    <location>
        <begin position="502"/>
        <end position="528"/>
    </location>
</feature>
<organism evidence="2 3">
    <name type="scientific">Cercophora newfieldiana</name>
    <dbReference type="NCBI Taxonomy" id="92897"/>
    <lineage>
        <taxon>Eukaryota</taxon>
        <taxon>Fungi</taxon>
        <taxon>Dikarya</taxon>
        <taxon>Ascomycota</taxon>
        <taxon>Pezizomycotina</taxon>
        <taxon>Sordariomycetes</taxon>
        <taxon>Sordariomycetidae</taxon>
        <taxon>Sordariales</taxon>
        <taxon>Lasiosphaeriaceae</taxon>
        <taxon>Cercophora</taxon>
    </lineage>
</organism>
<feature type="compositionally biased region" description="Polar residues" evidence="1">
    <location>
        <begin position="502"/>
        <end position="514"/>
    </location>
</feature>
<dbReference type="AlphaFoldDB" id="A0AA39YLZ5"/>
<gene>
    <name evidence="2" type="ORF">B0T16DRAFT_450778</name>
</gene>
<comment type="caution">
    <text evidence="2">The sequence shown here is derived from an EMBL/GenBank/DDBJ whole genome shotgun (WGS) entry which is preliminary data.</text>
</comment>
<feature type="compositionally biased region" description="Low complexity" evidence="1">
    <location>
        <begin position="515"/>
        <end position="528"/>
    </location>
</feature>
<proteinExistence type="predicted"/>
<feature type="region of interest" description="Disordered" evidence="1">
    <location>
        <begin position="17"/>
        <end position="78"/>
    </location>
</feature>
<feature type="compositionally biased region" description="Low complexity" evidence="1">
    <location>
        <begin position="36"/>
        <end position="47"/>
    </location>
</feature>
<evidence type="ECO:0000313" key="2">
    <source>
        <dbReference type="EMBL" id="KAK0655034.1"/>
    </source>
</evidence>